<accession>A0ABY5D774</accession>
<dbReference type="InterPro" id="IPR058712">
    <property type="entry name" value="SRA_ScoMcrA"/>
</dbReference>
<protein>
    <recommendedName>
        <fullName evidence="3">ScoMcrA-like SRA domain-containing protein</fullName>
    </recommendedName>
</protein>
<proteinExistence type="predicted"/>
<dbReference type="EMBL" id="CP099837">
    <property type="protein sequence ID" value="USY19596.1"/>
    <property type="molecule type" value="Genomic_DNA"/>
</dbReference>
<name>A0ABY5D774_9ACTN</name>
<keyword evidence="1" id="KW-0175">Coiled coil</keyword>
<evidence type="ECO:0000259" key="3">
    <source>
        <dbReference type="Pfam" id="PF26348"/>
    </source>
</evidence>
<dbReference type="Pfam" id="PF26348">
    <property type="entry name" value="SRA_ScoMcrA"/>
    <property type="match status" value="1"/>
</dbReference>
<evidence type="ECO:0000256" key="2">
    <source>
        <dbReference type="SAM" id="MobiDB-lite"/>
    </source>
</evidence>
<feature type="coiled-coil region" evidence="1">
    <location>
        <begin position="214"/>
        <end position="241"/>
    </location>
</feature>
<keyword evidence="5" id="KW-1185">Reference proteome</keyword>
<gene>
    <name evidence="4" type="ORF">NE857_30895</name>
</gene>
<dbReference type="RefSeq" id="WP_254418792.1">
    <property type="nucleotide sequence ID" value="NZ_BAAAJB010000092.1"/>
</dbReference>
<feature type="region of interest" description="Disordered" evidence="2">
    <location>
        <begin position="186"/>
        <end position="207"/>
    </location>
</feature>
<evidence type="ECO:0000313" key="5">
    <source>
        <dbReference type="Proteomes" id="UP001055940"/>
    </source>
</evidence>
<organism evidence="4 5">
    <name type="scientific">Nocardiopsis exhalans</name>
    <dbReference type="NCBI Taxonomy" id="163604"/>
    <lineage>
        <taxon>Bacteria</taxon>
        <taxon>Bacillati</taxon>
        <taxon>Actinomycetota</taxon>
        <taxon>Actinomycetes</taxon>
        <taxon>Streptosporangiales</taxon>
        <taxon>Nocardiopsidaceae</taxon>
        <taxon>Nocardiopsis</taxon>
    </lineage>
</organism>
<feature type="domain" description="ScoMcrA-like SRA" evidence="3">
    <location>
        <begin position="11"/>
        <end position="157"/>
    </location>
</feature>
<dbReference type="Proteomes" id="UP001055940">
    <property type="component" value="Chromosome"/>
</dbReference>
<evidence type="ECO:0000256" key="1">
    <source>
        <dbReference type="SAM" id="Coils"/>
    </source>
</evidence>
<reference evidence="4" key="1">
    <citation type="submission" date="2022-06" db="EMBL/GenBank/DDBJ databases">
        <authorList>
            <person name="Ping M."/>
        </authorList>
    </citation>
    <scope>NUCLEOTIDE SEQUENCE</scope>
    <source>
        <strain evidence="4">JCM11759T</strain>
    </source>
</reference>
<evidence type="ECO:0000313" key="4">
    <source>
        <dbReference type="EMBL" id="USY19596.1"/>
    </source>
</evidence>
<sequence>MPDKNIRPGDFTTRMEMKAVFGGGQGMGIHPSSSTPNILLYTDPASGEQWGYYDGWAPTDDDTGPIFEYTGDGDGDQVFKGRHGQRNRAILMHIDDGRDLRLFKADGKVPGTGTKRQRYIGRFELDATLPYIVRQAPNSKGEFRRVIVFRLRPIEALEATERDSIIPLPKTEALPVPADLTTSALVEPESNHGGPISRSAQPRTGVDRREASLCDEFRGLLEEHEREVKRFQIRVSGLSSSLLTDLYDADSHVLYEAKGTSSRESVRMAIGQLMDYRRHVTPTDPTLAVLLPQEPHPDLRDLLDSVNIGLVYQIEGSFKGWK</sequence>